<proteinExistence type="predicted"/>
<keyword evidence="2" id="KW-1185">Reference proteome</keyword>
<accession>A0ACD0NX36</accession>
<name>A0ACD0NX36_9BASI</name>
<sequence>MKTPKAINATPNNNSSSNKIPPPSNPYGPLPALAVPNDGRSVISISYPKGEWTGEKRRGESSKETSFPLFFFIEHPLLGFPFFFKKKIKFKIIPHPGSSNPGSSPVGGSQFYALTSSLNLSTATRVTLNYSVLFPLTYDFVKGGKLPGLYGGSEGCSGGNSASDCWSSRMMWRGQGLGELYLYLPQASQDPSLCLVPPYSECNSEYGISVGRGSFRFRRGAWNHISQTIQLNSSPTSKDGGFIIRFEGQQVVRFENKVFYPASFKGIFFSTFYGGHGQDWSPSSDQKSYFRDFSVSIDS</sequence>
<reference evidence="1 2" key="1">
    <citation type="journal article" date="2018" name="Mol. Biol. Evol.">
        <title>Broad Genomic Sampling Reveals a Smut Pathogenic Ancestry of the Fungal Clade Ustilaginomycotina.</title>
        <authorList>
            <person name="Kijpornyongpan T."/>
            <person name="Mondo S.J."/>
            <person name="Barry K."/>
            <person name="Sandor L."/>
            <person name="Lee J."/>
            <person name="Lipzen A."/>
            <person name="Pangilinan J."/>
            <person name="LaButti K."/>
            <person name="Hainaut M."/>
            <person name="Henrissat B."/>
            <person name="Grigoriev I.V."/>
            <person name="Spatafora J.W."/>
            <person name="Aime M.C."/>
        </authorList>
    </citation>
    <scope>NUCLEOTIDE SEQUENCE [LARGE SCALE GENOMIC DNA]</scope>
    <source>
        <strain evidence="1 2">SA 807</strain>
    </source>
</reference>
<organism evidence="1 2">
    <name type="scientific">Violaceomyces palustris</name>
    <dbReference type="NCBI Taxonomy" id="1673888"/>
    <lineage>
        <taxon>Eukaryota</taxon>
        <taxon>Fungi</taxon>
        <taxon>Dikarya</taxon>
        <taxon>Basidiomycota</taxon>
        <taxon>Ustilaginomycotina</taxon>
        <taxon>Ustilaginomycetes</taxon>
        <taxon>Violaceomycetales</taxon>
        <taxon>Violaceomycetaceae</taxon>
        <taxon>Violaceomyces</taxon>
    </lineage>
</organism>
<dbReference type="EMBL" id="KZ819942">
    <property type="protein sequence ID" value="PWN50341.1"/>
    <property type="molecule type" value="Genomic_DNA"/>
</dbReference>
<evidence type="ECO:0000313" key="1">
    <source>
        <dbReference type="EMBL" id="PWN50341.1"/>
    </source>
</evidence>
<protein>
    <submittedName>
        <fullName evidence="1">Uncharacterized protein</fullName>
    </submittedName>
</protein>
<dbReference type="Proteomes" id="UP000245626">
    <property type="component" value="Unassembled WGS sequence"/>
</dbReference>
<gene>
    <name evidence="1" type="ORF">IE53DRAFT_315976</name>
</gene>
<evidence type="ECO:0000313" key="2">
    <source>
        <dbReference type="Proteomes" id="UP000245626"/>
    </source>
</evidence>